<sequence length="74" mass="8080">DLNHSKSMSLQGFGSRTGGTSLPLVALGQRLIRDGAVCCVVHKCCLEKFYYEGISEETSNGKKACHRQETTNAF</sequence>
<evidence type="ECO:0000313" key="1">
    <source>
        <dbReference type="EMBL" id="KAK5977485.1"/>
    </source>
</evidence>
<keyword evidence="2" id="KW-1185">Reference proteome</keyword>
<dbReference type="EMBL" id="WIXE01010545">
    <property type="protein sequence ID" value="KAK5977485.1"/>
    <property type="molecule type" value="Genomic_DNA"/>
</dbReference>
<organism evidence="1 2">
    <name type="scientific">Trichostrongylus colubriformis</name>
    <name type="common">Black scour worm</name>
    <dbReference type="NCBI Taxonomy" id="6319"/>
    <lineage>
        <taxon>Eukaryota</taxon>
        <taxon>Metazoa</taxon>
        <taxon>Ecdysozoa</taxon>
        <taxon>Nematoda</taxon>
        <taxon>Chromadorea</taxon>
        <taxon>Rhabditida</taxon>
        <taxon>Rhabditina</taxon>
        <taxon>Rhabditomorpha</taxon>
        <taxon>Strongyloidea</taxon>
        <taxon>Trichostrongylidae</taxon>
        <taxon>Trichostrongylus</taxon>
    </lineage>
</organism>
<proteinExistence type="predicted"/>
<accession>A0AAN8FV54</accession>
<protein>
    <submittedName>
        <fullName evidence="1">Uncharacterized protein</fullName>
    </submittedName>
</protein>
<comment type="caution">
    <text evidence="1">The sequence shown here is derived from an EMBL/GenBank/DDBJ whole genome shotgun (WGS) entry which is preliminary data.</text>
</comment>
<dbReference type="Proteomes" id="UP001331761">
    <property type="component" value="Unassembled WGS sequence"/>
</dbReference>
<name>A0AAN8FV54_TRICO</name>
<dbReference type="AlphaFoldDB" id="A0AAN8FV54"/>
<feature type="non-terminal residue" evidence="1">
    <location>
        <position position="1"/>
    </location>
</feature>
<reference evidence="1 2" key="1">
    <citation type="submission" date="2019-10" db="EMBL/GenBank/DDBJ databases">
        <title>Assembly and Annotation for the nematode Trichostrongylus colubriformis.</title>
        <authorList>
            <person name="Martin J."/>
        </authorList>
    </citation>
    <scope>NUCLEOTIDE SEQUENCE [LARGE SCALE GENOMIC DNA]</scope>
    <source>
        <strain evidence="1">G859</strain>
        <tissue evidence="1">Whole worm</tissue>
    </source>
</reference>
<gene>
    <name evidence="1" type="ORF">GCK32_015770</name>
</gene>
<evidence type="ECO:0000313" key="2">
    <source>
        <dbReference type="Proteomes" id="UP001331761"/>
    </source>
</evidence>